<sequence length="374" mass="42893">MAGIYIHVPFCASRCIYCGFYSTITHRLQAPYVAAIGQELALRANYLGPEASIDTVYIGGGTPSQLSFTEQKELFLYINKVYPLLDWPTMEVTMECNPDDITPEFADHLHSLPVNRISMGVQTFADDRLKFLHRRHKSNDITHAVQLLRKTGINNISIDLMFGFPEETLQEWQTDICRALDLNVEHISAYNLMFEENTLLHRLLIQNKVQEIDEELSLSMYNELIDTLTAAGYEHYEISNFALPGRRSLHNSSYWQAVPYIGLGASAHSYNRFSRQWNVSDIRQYIESINQGKIPMEQEVLDDDTRYDDLITTALRTSDGIDLTAISPTYKDYLMSCAAPYIQQQMIEIKADKLRLTRRGLFVSDMIMSDLMKV</sequence>
<dbReference type="SMART" id="SM00729">
    <property type="entry name" value="Elp3"/>
    <property type="match status" value="1"/>
</dbReference>
<dbReference type="Pfam" id="PF06969">
    <property type="entry name" value="HemN_C"/>
    <property type="match status" value="1"/>
</dbReference>
<dbReference type="Gene3D" id="3.80.30.20">
    <property type="entry name" value="tm_1862 like domain"/>
    <property type="match status" value="1"/>
</dbReference>
<dbReference type="SFLD" id="SFLDF00562">
    <property type="entry name" value="HemN-like__clustered_with_heat"/>
    <property type="match status" value="1"/>
</dbReference>
<dbReference type="SFLD" id="SFLDG01065">
    <property type="entry name" value="anaerobic_coproporphyrinogen-I"/>
    <property type="match status" value="1"/>
</dbReference>
<comment type="caution">
    <text evidence="4">The sequence shown here is derived from an EMBL/GenBank/DDBJ whole genome shotgun (WGS) entry which is preliminary data.</text>
</comment>
<keyword evidence="2" id="KW-0479">Metal-binding</keyword>
<comment type="subcellular location">
    <subcellularLocation>
        <location evidence="2">Cytoplasm</location>
    </subcellularLocation>
</comment>
<evidence type="ECO:0000313" key="4">
    <source>
        <dbReference type="EMBL" id="ERJ98799.1"/>
    </source>
</evidence>
<dbReference type="GO" id="GO:0006779">
    <property type="term" value="P:porphyrin-containing compound biosynthetic process"/>
    <property type="evidence" value="ECO:0007669"/>
    <property type="project" value="InterPro"/>
</dbReference>
<dbReference type="Pfam" id="PF04055">
    <property type="entry name" value="Radical_SAM"/>
    <property type="match status" value="1"/>
</dbReference>
<keyword evidence="2" id="KW-0143">Chaperone</keyword>
<proteinExistence type="inferred from homology"/>
<keyword evidence="2" id="KW-0963">Cytoplasm</keyword>
<dbReference type="SUPFAM" id="SSF102114">
    <property type="entry name" value="Radical SAM enzymes"/>
    <property type="match status" value="1"/>
</dbReference>
<dbReference type="GO" id="GO:0004109">
    <property type="term" value="F:coproporphyrinogen oxidase activity"/>
    <property type="evidence" value="ECO:0007669"/>
    <property type="project" value="InterPro"/>
</dbReference>
<dbReference type="CDD" id="cd01335">
    <property type="entry name" value="Radical_SAM"/>
    <property type="match status" value="1"/>
</dbReference>
<organism evidence="4 5">
    <name type="scientific">Hoylesella pleuritidis F0068</name>
    <dbReference type="NCBI Taxonomy" id="1081904"/>
    <lineage>
        <taxon>Bacteria</taxon>
        <taxon>Pseudomonadati</taxon>
        <taxon>Bacteroidota</taxon>
        <taxon>Bacteroidia</taxon>
        <taxon>Bacteroidales</taxon>
        <taxon>Prevotellaceae</taxon>
        <taxon>Hoylesella</taxon>
    </lineage>
</organism>
<gene>
    <name evidence="4" type="ORF">HMPREF1218_0688</name>
</gene>
<dbReference type="GO" id="GO:0046872">
    <property type="term" value="F:metal ion binding"/>
    <property type="evidence" value="ECO:0007669"/>
    <property type="project" value="UniProtKB-UniRule"/>
</dbReference>
<keyword evidence="2" id="KW-0349">Heme</keyword>
<comment type="function">
    <text evidence="2">Probably acts as a heme chaperone, transferring heme to an unknown acceptor. Binds one molecule of heme per monomer, possibly covalently. Binds 1 [4Fe-4S] cluster. The cluster is coordinated with 3 cysteines and an exchangeable S-adenosyl-L-methionine.</text>
</comment>
<keyword evidence="2" id="KW-0411">Iron-sulfur</keyword>
<dbReference type="Proteomes" id="UP000016600">
    <property type="component" value="Unassembled WGS sequence"/>
</dbReference>
<protein>
    <recommendedName>
        <fullName evidence="2">Heme chaperone HemW</fullName>
    </recommendedName>
</protein>
<dbReference type="InterPro" id="IPR034505">
    <property type="entry name" value="Coproporphyrinogen-III_oxidase"/>
</dbReference>
<dbReference type="InterPro" id="IPR010723">
    <property type="entry name" value="HemN_C"/>
</dbReference>
<dbReference type="PANTHER" id="PTHR13932:SF5">
    <property type="entry name" value="RADICAL S-ADENOSYL METHIONINE DOMAIN-CONTAINING PROTEIN 1, MITOCHONDRIAL"/>
    <property type="match status" value="1"/>
</dbReference>
<name>U2MAR4_9BACT</name>
<keyword evidence="2" id="KW-0408">Iron</keyword>
<dbReference type="PANTHER" id="PTHR13932">
    <property type="entry name" value="COPROPORPHYRINIGEN III OXIDASE"/>
    <property type="match status" value="1"/>
</dbReference>
<evidence type="ECO:0000259" key="3">
    <source>
        <dbReference type="PROSITE" id="PS51918"/>
    </source>
</evidence>
<dbReference type="InterPro" id="IPR058240">
    <property type="entry name" value="rSAM_sf"/>
</dbReference>
<keyword evidence="5" id="KW-1185">Reference proteome</keyword>
<dbReference type="InterPro" id="IPR023404">
    <property type="entry name" value="rSAM_horseshoe"/>
</dbReference>
<dbReference type="GO" id="GO:0051539">
    <property type="term" value="F:4 iron, 4 sulfur cluster binding"/>
    <property type="evidence" value="ECO:0007669"/>
    <property type="project" value="UniProtKB-UniRule"/>
</dbReference>
<dbReference type="InterPro" id="IPR004559">
    <property type="entry name" value="HemW-like"/>
</dbReference>
<dbReference type="SFLD" id="SFLDG01082">
    <property type="entry name" value="B12-binding_domain_containing"/>
    <property type="match status" value="1"/>
</dbReference>
<keyword evidence="2" id="KW-0004">4Fe-4S</keyword>
<dbReference type="RefSeq" id="WP_021584662.1">
    <property type="nucleotide sequence ID" value="NZ_AWET01000045.1"/>
</dbReference>
<evidence type="ECO:0000313" key="5">
    <source>
        <dbReference type="Proteomes" id="UP000016600"/>
    </source>
</evidence>
<dbReference type="InterPro" id="IPR007197">
    <property type="entry name" value="rSAM"/>
</dbReference>
<evidence type="ECO:0000256" key="1">
    <source>
        <dbReference type="ARBA" id="ARBA00006100"/>
    </source>
</evidence>
<comment type="similarity">
    <text evidence="1">Belongs to the anaerobic coproporphyrinogen-III oxidase family. HemW subfamily.</text>
</comment>
<dbReference type="EMBL" id="AWET01000045">
    <property type="protein sequence ID" value="ERJ98799.1"/>
    <property type="molecule type" value="Genomic_DNA"/>
</dbReference>
<dbReference type="PATRIC" id="fig|1081904.3.peg.2119"/>
<dbReference type="SFLD" id="SFLDS00029">
    <property type="entry name" value="Radical_SAM"/>
    <property type="match status" value="1"/>
</dbReference>
<reference evidence="4 5" key="1">
    <citation type="submission" date="2013-08" db="EMBL/GenBank/DDBJ databases">
        <authorList>
            <person name="Durkin A.S."/>
            <person name="Haft D.R."/>
            <person name="McCorrison J."/>
            <person name="Torralba M."/>
            <person name="Gillis M."/>
            <person name="Haft D.H."/>
            <person name="Methe B."/>
            <person name="Sutton G."/>
            <person name="Nelson K.E."/>
        </authorList>
    </citation>
    <scope>NUCLEOTIDE SEQUENCE [LARGE SCALE GENOMIC DNA]</scope>
    <source>
        <strain evidence="4 5">F0068</strain>
    </source>
</reference>
<dbReference type="GO" id="GO:0005737">
    <property type="term" value="C:cytoplasm"/>
    <property type="evidence" value="ECO:0007669"/>
    <property type="project" value="UniProtKB-SubCell"/>
</dbReference>
<dbReference type="PROSITE" id="PS51918">
    <property type="entry name" value="RADICAL_SAM"/>
    <property type="match status" value="1"/>
</dbReference>
<feature type="domain" description="Radical SAM core" evidence="3">
    <location>
        <begin position="1"/>
        <end position="234"/>
    </location>
</feature>
<accession>U2MAR4</accession>
<dbReference type="AlphaFoldDB" id="U2MAR4"/>
<dbReference type="InterPro" id="IPR006638">
    <property type="entry name" value="Elp3/MiaA/NifB-like_rSAM"/>
</dbReference>
<keyword evidence="2" id="KW-0949">S-adenosyl-L-methionine</keyword>
<dbReference type="NCBIfam" id="TIGR00539">
    <property type="entry name" value="hemN_rel"/>
    <property type="match status" value="1"/>
</dbReference>
<evidence type="ECO:0000256" key="2">
    <source>
        <dbReference type="RuleBase" id="RU364116"/>
    </source>
</evidence>